<dbReference type="EMBL" id="AMZH03013250">
    <property type="protein sequence ID" value="RRT49592.1"/>
    <property type="molecule type" value="Genomic_DNA"/>
</dbReference>
<evidence type="ECO:0000313" key="2">
    <source>
        <dbReference type="Proteomes" id="UP000287651"/>
    </source>
</evidence>
<gene>
    <name evidence="1" type="ORF">B296_00036921</name>
</gene>
<proteinExistence type="predicted"/>
<comment type="caution">
    <text evidence="1">The sequence shown here is derived from an EMBL/GenBank/DDBJ whole genome shotgun (WGS) entry which is preliminary data.</text>
</comment>
<name>A0A426YCW6_ENSVE</name>
<sequence>MGMGKGLSQVESGGRTTEVSWRVASIGCHCWMRVYSDRQQIDMRVGDLTEEAVPKTIEGQRMAVTPGSRAANTSRLCSWSCRFGRRKGHKRHSGRRGAIVERMQSKKRGRCKSVPSKVGDDTMERAALWRYWRVVFLQVSCKSCRSYCLAVIWYVQIWFERWQQGYSYETRMDSYGCISVDRKLW</sequence>
<organism evidence="1 2">
    <name type="scientific">Ensete ventricosum</name>
    <name type="common">Abyssinian banana</name>
    <name type="synonym">Musa ensete</name>
    <dbReference type="NCBI Taxonomy" id="4639"/>
    <lineage>
        <taxon>Eukaryota</taxon>
        <taxon>Viridiplantae</taxon>
        <taxon>Streptophyta</taxon>
        <taxon>Embryophyta</taxon>
        <taxon>Tracheophyta</taxon>
        <taxon>Spermatophyta</taxon>
        <taxon>Magnoliopsida</taxon>
        <taxon>Liliopsida</taxon>
        <taxon>Zingiberales</taxon>
        <taxon>Musaceae</taxon>
        <taxon>Ensete</taxon>
    </lineage>
</organism>
<protein>
    <submittedName>
        <fullName evidence="1">Uncharacterized protein</fullName>
    </submittedName>
</protein>
<evidence type="ECO:0000313" key="1">
    <source>
        <dbReference type="EMBL" id="RRT49592.1"/>
    </source>
</evidence>
<reference evidence="1 2" key="1">
    <citation type="journal article" date="2014" name="Agronomy (Basel)">
        <title>A Draft Genome Sequence for Ensete ventricosum, the Drought-Tolerant Tree Against Hunger.</title>
        <authorList>
            <person name="Harrison J."/>
            <person name="Moore K.A."/>
            <person name="Paszkiewicz K."/>
            <person name="Jones T."/>
            <person name="Grant M."/>
            <person name="Ambacheew D."/>
            <person name="Muzemil S."/>
            <person name="Studholme D.J."/>
        </authorList>
    </citation>
    <scope>NUCLEOTIDE SEQUENCE [LARGE SCALE GENOMIC DNA]</scope>
</reference>
<accession>A0A426YCW6</accession>
<dbReference type="Proteomes" id="UP000287651">
    <property type="component" value="Unassembled WGS sequence"/>
</dbReference>
<dbReference type="AlphaFoldDB" id="A0A426YCW6"/>